<evidence type="ECO:0000313" key="1">
    <source>
        <dbReference type="EMBL" id="ADY31420.1"/>
    </source>
</evidence>
<dbReference type="EMBL" id="CP002544">
    <property type="protein sequence ID" value="ADY31420.1"/>
    <property type="molecule type" value="Genomic_DNA"/>
</dbReference>
<gene>
    <name evidence="1" type="ordered locus">Odosp_0321</name>
</gene>
<accession>F9Z4B6</accession>
<dbReference type="AlphaFoldDB" id="F9Z4B6"/>
<dbReference type="Proteomes" id="UP000006657">
    <property type="component" value="Chromosome"/>
</dbReference>
<keyword evidence="2" id="KW-1185">Reference proteome</keyword>
<dbReference type="KEGG" id="osp:Odosp_0321"/>
<name>F9Z4B6_ODOSD</name>
<sequence length="66" mass="7754">MEFTQEQIPEIILRLKLSDFQSLAIMACKRLLYRSKFTHLGKHDLIFCPTRVNMPHTPGLPCPLWE</sequence>
<reference evidence="1 2" key="1">
    <citation type="journal article" date="2011" name="Stand. Genomic Sci.">
        <title>Complete genome sequence of Odoribacter splanchnicus type strain (1651/6).</title>
        <authorList>
            <consortium name="US DOE Joint Genome Institute (JGI-PGF)"/>
            <person name="Goker M."/>
            <person name="Gronow S."/>
            <person name="Zeytun A."/>
            <person name="Nolan M."/>
            <person name="Lucas S."/>
            <person name="Lapidus A."/>
            <person name="Hammon N."/>
            <person name="Deshpande S."/>
            <person name="Cheng J.F."/>
            <person name="Pitluck S."/>
            <person name="Liolios K."/>
            <person name="Pagani I."/>
            <person name="Ivanova N."/>
            <person name="Mavromatis K."/>
            <person name="Ovchinikova G."/>
            <person name="Pati A."/>
            <person name="Tapia R."/>
            <person name="Han C."/>
            <person name="Goodwin L."/>
            <person name="Chen A."/>
            <person name="Palaniappan K."/>
            <person name="Land M."/>
            <person name="Hauser L."/>
            <person name="Jeffries C.D."/>
            <person name="Brambilla E.M."/>
            <person name="Rohde M."/>
            <person name="Detter J.C."/>
            <person name="Woyke T."/>
            <person name="Bristow J."/>
            <person name="Markowitz V."/>
            <person name="Hugenholtz P."/>
            <person name="Eisen J.A."/>
            <person name="Kyrpides N.C."/>
            <person name="Klenk H.P."/>
        </authorList>
    </citation>
    <scope>NUCLEOTIDE SEQUENCE [LARGE SCALE GENOMIC DNA]</scope>
    <source>
        <strain evidence="2">ATCC 29572 / DSM 20712 / JCM 15291 / NCTC 10825 / 1651/6</strain>
    </source>
</reference>
<dbReference type="HOGENOM" id="CLU_2826895_0_0_10"/>
<proteinExistence type="predicted"/>
<evidence type="ECO:0000313" key="2">
    <source>
        <dbReference type="Proteomes" id="UP000006657"/>
    </source>
</evidence>
<dbReference type="PaxDb" id="709991-Odosp_0321"/>
<protein>
    <submittedName>
        <fullName evidence="1">Uncharacterized protein</fullName>
    </submittedName>
</protein>
<organism evidence="1 2">
    <name type="scientific">Odoribacter splanchnicus (strain ATCC 29572 / DSM 20712 / CIP 104287 / JCM 15291 / NCTC 10825 / 1651/6)</name>
    <name type="common">Bacteroides splanchnicus</name>
    <dbReference type="NCBI Taxonomy" id="709991"/>
    <lineage>
        <taxon>Bacteria</taxon>
        <taxon>Pseudomonadati</taxon>
        <taxon>Bacteroidota</taxon>
        <taxon>Bacteroidia</taxon>
        <taxon>Bacteroidales</taxon>
        <taxon>Odoribacteraceae</taxon>
        <taxon>Odoribacter</taxon>
    </lineage>
</organism>